<feature type="region of interest" description="Disordered" evidence="2">
    <location>
        <begin position="661"/>
        <end position="685"/>
    </location>
</feature>
<keyword evidence="4" id="KW-1185">Reference proteome</keyword>
<sequence length="748" mass="85752">MSTRQRPRYRTNNNRTSIVPSLSTTVNTDTAPLFLPSIEESLQDWLSRSIPPESPSLSLDMCRCCGHNDCEYFETISSTMRKLESDARLAAVIGQSLLQKHEQYVTESNEIKHELEQKVESLQDKIRELEQSLTESEYLKQEYLEEKTKLIWECQRTQKSLEETTADLDQSNSRCLQLGSELKSKIGEIEKLRVFKLMARQADVREETLRTKLEDLKQELAVSRKAELTLENKHKKLKAKYESMCASFEKLKTDQKAMGMADDHQIDLVWLRESNEKLRKDVLKLTYALLSPNAAADLQITNSNQNHLIELIKELASANNKLKTDLLDCSDLLMECRSDLHRQDQEEMDEEDGQLKKTLFNHINNKDDAAYLSTSAPQSNEETVPRLRRTESKRSKKKDETVQPNEALKNNPVIHHHYHYYMKNKIMAEKGKLNTKKSFTDEATISPSSSSSSTKVIDSSSPFRQLYHQVTIVLQRLQQTDIRALNRRLRRAFDIFELSSMSNSIIENIVTDIDSLKSQFSWIEDKSVVKQERWIQDISMIEFFPIMGLVQEMLKEIGQLRSTMNDLQVEYVKKIEESDVRPFTWFTSIFGRRHQELDKRKVQLSQSQDSLHARFLAAANASDISIHSGPIHPLSKPNTTTITIRRKKSDLLDRHASNRSPAMAIGGCHEKKPRRSTVNFAPSSPTGKPAFPILLRASQSAGTSRKSQPALDYVVKRKRSTLGLNSSTDYDLSSDLSNTFTTSWLGNK</sequence>
<feature type="region of interest" description="Disordered" evidence="2">
    <location>
        <begin position="369"/>
        <end position="409"/>
    </location>
</feature>
<evidence type="ECO:0000313" key="3">
    <source>
        <dbReference type="EMBL" id="RCI06004.1"/>
    </source>
</evidence>
<dbReference type="AlphaFoldDB" id="A0A367KV14"/>
<feature type="compositionally biased region" description="Basic and acidic residues" evidence="2">
    <location>
        <begin position="383"/>
        <end position="401"/>
    </location>
</feature>
<proteinExistence type="predicted"/>
<evidence type="ECO:0000256" key="2">
    <source>
        <dbReference type="SAM" id="MobiDB-lite"/>
    </source>
</evidence>
<feature type="coiled-coil region" evidence="1">
    <location>
        <begin position="199"/>
        <end position="233"/>
    </location>
</feature>
<evidence type="ECO:0000313" key="4">
    <source>
        <dbReference type="Proteomes" id="UP000253551"/>
    </source>
</evidence>
<evidence type="ECO:0000256" key="1">
    <source>
        <dbReference type="SAM" id="Coils"/>
    </source>
</evidence>
<organism evidence="3 4">
    <name type="scientific">Rhizopus stolonifer</name>
    <name type="common">Rhizopus nigricans</name>
    <dbReference type="NCBI Taxonomy" id="4846"/>
    <lineage>
        <taxon>Eukaryota</taxon>
        <taxon>Fungi</taxon>
        <taxon>Fungi incertae sedis</taxon>
        <taxon>Mucoromycota</taxon>
        <taxon>Mucoromycotina</taxon>
        <taxon>Mucoromycetes</taxon>
        <taxon>Mucorales</taxon>
        <taxon>Mucorineae</taxon>
        <taxon>Rhizopodaceae</taxon>
        <taxon>Rhizopus</taxon>
    </lineage>
</organism>
<reference evidence="3 4" key="1">
    <citation type="journal article" date="2018" name="G3 (Bethesda)">
        <title>Phylogenetic and Phylogenomic Definition of Rhizopus Species.</title>
        <authorList>
            <person name="Gryganskyi A.P."/>
            <person name="Golan J."/>
            <person name="Dolatabadi S."/>
            <person name="Mondo S."/>
            <person name="Robb S."/>
            <person name="Idnurm A."/>
            <person name="Muszewska A."/>
            <person name="Steczkiewicz K."/>
            <person name="Masonjones S."/>
            <person name="Liao H.L."/>
            <person name="Gajdeczka M.T."/>
            <person name="Anike F."/>
            <person name="Vuek A."/>
            <person name="Anishchenko I.M."/>
            <person name="Voigt K."/>
            <person name="de Hoog G.S."/>
            <person name="Smith M.E."/>
            <person name="Heitman J."/>
            <person name="Vilgalys R."/>
            <person name="Stajich J.E."/>
        </authorList>
    </citation>
    <scope>NUCLEOTIDE SEQUENCE [LARGE SCALE GENOMIC DNA]</scope>
    <source>
        <strain evidence="3 4">LSU 92-RS-03</strain>
    </source>
</reference>
<protein>
    <submittedName>
        <fullName evidence="3">Uncharacterized protein</fullName>
    </submittedName>
</protein>
<feature type="coiled-coil region" evidence="1">
    <location>
        <begin position="98"/>
        <end position="174"/>
    </location>
</feature>
<dbReference type="Proteomes" id="UP000253551">
    <property type="component" value="Unassembled WGS sequence"/>
</dbReference>
<dbReference type="STRING" id="4846.A0A367KV14"/>
<gene>
    <name evidence="3" type="ORF">CU098_009115</name>
</gene>
<feature type="compositionally biased region" description="Polar residues" evidence="2">
    <location>
        <begin position="372"/>
        <end position="382"/>
    </location>
</feature>
<keyword evidence="1" id="KW-0175">Coiled coil</keyword>
<comment type="caution">
    <text evidence="3">The sequence shown here is derived from an EMBL/GenBank/DDBJ whole genome shotgun (WGS) entry which is preliminary data.</text>
</comment>
<accession>A0A367KV14</accession>
<dbReference type="OrthoDB" id="4088568at2759"/>
<name>A0A367KV14_RHIST</name>
<feature type="compositionally biased region" description="Polar residues" evidence="2">
    <location>
        <begin position="676"/>
        <end position="685"/>
    </location>
</feature>
<dbReference type="EMBL" id="PJQM01000253">
    <property type="protein sequence ID" value="RCI06004.1"/>
    <property type="molecule type" value="Genomic_DNA"/>
</dbReference>